<evidence type="ECO:0000313" key="2">
    <source>
        <dbReference type="Proteomes" id="UP000887458"/>
    </source>
</evidence>
<comment type="caution">
    <text evidence="1">The sequence shown here is derived from an EMBL/GenBank/DDBJ whole genome shotgun (WGS) entry which is preliminary data.</text>
</comment>
<organism evidence="1 2">
    <name type="scientific">Dermatophagoides pteronyssinus</name>
    <name type="common">European house dust mite</name>
    <dbReference type="NCBI Taxonomy" id="6956"/>
    <lineage>
        <taxon>Eukaryota</taxon>
        <taxon>Metazoa</taxon>
        <taxon>Ecdysozoa</taxon>
        <taxon>Arthropoda</taxon>
        <taxon>Chelicerata</taxon>
        <taxon>Arachnida</taxon>
        <taxon>Acari</taxon>
        <taxon>Acariformes</taxon>
        <taxon>Sarcoptiformes</taxon>
        <taxon>Astigmata</taxon>
        <taxon>Psoroptidia</taxon>
        <taxon>Analgoidea</taxon>
        <taxon>Pyroglyphidae</taxon>
        <taxon>Dermatophagoidinae</taxon>
        <taxon>Dermatophagoides</taxon>
    </lineage>
</organism>
<proteinExistence type="predicted"/>
<gene>
    <name evidence="1" type="ORF">DERP_003733</name>
</gene>
<protein>
    <submittedName>
        <fullName evidence="1">Uncharacterized protein</fullName>
    </submittedName>
</protein>
<keyword evidence="2" id="KW-1185">Reference proteome</keyword>
<evidence type="ECO:0000313" key="1">
    <source>
        <dbReference type="EMBL" id="KAH9423454.1"/>
    </source>
</evidence>
<sequence>MIINITGGGCGGNSRALTNLLVDKTGPGHNRQKCNCKLQKNQIKIKSKNQKIVISTFACWHLNPVIDIFLSPSLYIYPLFVIDHWSLVIH</sequence>
<accession>A0ABQ8JLH1</accession>
<dbReference type="Proteomes" id="UP000887458">
    <property type="component" value="Unassembled WGS sequence"/>
</dbReference>
<reference evidence="1 2" key="2">
    <citation type="journal article" date="2022" name="Mol. Biol. Evol.">
        <title>Comparative Genomics Reveals Insights into the Divergent Evolution of Astigmatic Mites and Household Pest Adaptations.</title>
        <authorList>
            <person name="Xiong Q."/>
            <person name="Wan A.T."/>
            <person name="Liu X."/>
            <person name="Fung C.S."/>
            <person name="Xiao X."/>
            <person name="Malainual N."/>
            <person name="Hou J."/>
            <person name="Wang L."/>
            <person name="Wang M."/>
            <person name="Yang K.Y."/>
            <person name="Cui Y."/>
            <person name="Leung E.L."/>
            <person name="Nong W."/>
            <person name="Shin S.K."/>
            <person name="Au S.W."/>
            <person name="Jeong K.Y."/>
            <person name="Chew F.T."/>
            <person name="Hui J.H."/>
            <person name="Leung T.F."/>
            <person name="Tungtrongchitr A."/>
            <person name="Zhong N."/>
            <person name="Liu Z."/>
            <person name="Tsui S.K."/>
        </authorList>
    </citation>
    <scope>NUCLEOTIDE SEQUENCE [LARGE SCALE GENOMIC DNA]</scope>
    <source>
        <strain evidence="1">Derp</strain>
    </source>
</reference>
<name>A0ABQ8JLH1_DERPT</name>
<dbReference type="EMBL" id="NJHN03000032">
    <property type="protein sequence ID" value="KAH9423454.1"/>
    <property type="molecule type" value="Genomic_DNA"/>
</dbReference>
<reference evidence="1 2" key="1">
    <citation type="journal article" date="2018" name="J. Allergy Clin. Immunol.">
        <title>High-quality assembly of Dermatophagoides pteronyssinus genome and transcriptome reveals a wide range of novel allergens.</title>
        <authorList>
            <person name="Liu X.Y."/>
            <person name="Yang K.Y."/>
            <person name="Wang M.Q."/>
            <person name="Kwok J.S."/>
            <person name="Zeng X."/>
            <person name="Yang Z."/>
            <person name="Xiao X.J."/>
            <person name="Lau C.P."/>
            <person name="Li Y."/>
            <person name="Huang Z.M."/>
            <person name="Ba J.G."/>
            <person name="Yim A.K."/>
            <person name="Ouyang C.Y."/>
            <person name="Ngai S.M."/>
            <person name="Chan T.F."/>
            <person name="Leung E.L."/>
            <person name="Liu L."/>
            <person name="Liu Z.G."/>
            <person name="Tsui S.K."/>
        </authorList>
    </citation>
    <scope>NUCLEOTIDE SEQUENCE [LARGE SCALE GENOMIC DNA]</scope>
    <source>
        <strain evidence="1">Derp</strain>
    </source>
</reference>